<keyword evidence="7" id="KW-1185">Reference proteome</keyword>
<proteinExistence type="predicted"/>
<protein>
    <submittedName>
        <fullName evidence="6">Nuclear pore complex protein Nup54</fullName>
    </submittedName>
</protein>
<dbReference type="AlphaFoldDB" id="A0AAW2YUK7"/>
<name>A0AAW2YUK7_9EUKA</name>
<organism evidence="6 7">
    <name type="scientific">Acrasis kona</name>
    <dbReference type="NCBI Taxonomy" id="1008807"/>
    <lineage>
        <taxon>Eukaryota</taxon>
        <taxon>Discoba</taxon>
        <taxon>Heterolobosea</taxon>
        <taxon>Tetramitia</taxon>
        <taxon>Eutetramitia</taxon>
        <taxon>Acrasidae</taxon>
        <taxon>Acrasis</taxon>
    </lineage>
</organism>
<feature type="domain" description="Nucleoporin Nup54 alpha-helical" evidence="5">
    <location>
        <begin position="232"/>
        <end position="367"/>
    </location>
</feature>
<evidence type="ECO:0000259" key="5">
    <source>
        <dbReference type="Pfam" id="PF13874"/>
    </source>
</evidence>
<gene>
    <name evidence="6" type="ORF">AKO1_012876</name>
</gene>
<dbReference type="InterPro" id="IPR024864">
    <property type="entry name" value="Nup54/Nup57/Nup44"/>
</dbReference>
<keyword evidence="4" id="KW-0175">Coiled coil</keyword>
<dbReference type="InterPro" id="IPR025712">
    <property type="entry name" value="Nup54_alpha-helical_dom"/>
</dbReference>
<sequence>MTSNTSFTFGSGGGLSSFIQPSTNFGASTTTAPSTGFNFGQPATTASTTAPSTGFSFGQTTAPASTGFSFGNTSTPATTGQTTGFGSSTTGSGFGGNTGFNFGQPAATTTSTTTGFGSTTGSGFGGNTGFNFGQPAATTTQPNSFSFNLPQTNTQTGFGFGNQTINQPERNPVDVQVQQIFDQYNPKMKSCRFTHFFYNLPRDENKDGVKLPRPLTVEDERNLLLKEWSTVINPDVWNEAQTGSNNPDPQKYYAVPARSFSDVRDRVTVQQERTERMIQTLQLASTKLDKLKQKEARTQNNVNRVKEEHLRLYMRVLSIQRVLEVLMQKGQPLNSDDVALRNYLTSLLRELQKPSQYRGRLNELKPQLNYHLSQPMMVIDDKSVSDEETMKNVHGFLVQQTQGLAKLMDVINKDTTDVAFVTKQLQTVRK</sequence>
<comment type="subcellular location">
    <subcellularLocation>
        <location evidence="1">Nucleus</location>
    </subcellularLocation>
</comment>
<dbReference type="Proteomes" id="UP001431209">
    <property type="component" value="Unassembled WGS sequence"/>
</dbReference>
<dbReference type="GO" id="GO:0017056">
    <property type="term" value="F:structural constituent of nuclear pore"/>
    <property type="evidence" value="ECO:0007669"/>
    <property type="project" value="TreeGrafter"/>
</dbReference>
<dbReference type="PANTHER" id="PTHR13000">
    <property type="entry name" value="NUCLEOPORIN P54"/>
    <property type="match status" value="1"/>
</dbReference>
<dbReference type="Pfam" id="PF13874">
    <property type="entry name" value="Nup54"/>
    <property type="match status" value="1"/>
</dbReference>
<feature type="coiled-coil region" evidence="4">
    <location>
        <begin position="281"/>
        <end position="308"/>
    </location>
</feature>
<evidence type="ECO:0000256" key="4">
    <source>
        <dbReference type="SAM" id="Coils"/>
    </source>
</evidence>
<evidence type="ECO:0000313" key="6">
    <source>
        <dbReference type="EMBL" id="KAL0481112.1"/>
    </source>
</evidence>
<evidence type="ECO:0000256" key="1">
    <source>
        <dbReference type="ARBA" id="ARBA00004123"/>
    </source>
</evidence>
<keyword evidence="3" id="KW-0539">Nucleus</keyword>
<reference evidence="6 7" key="1">
    <citation type="submission" date="2024-03" db="EMBL/GenBank/DDBJ databases">
        <title>The Acrasis kona genome and developmental transcriptomes reveal deep origins of eukaryotic multicellular pathways.</title>
        <authorList>
            <person name="Sheikh S."/>
            <person name="Fu C.-J."/>
            <person name="Brown M.W."/>
            <person name="Baldauf S.L."/>
        </authorList>
    </citation>
    <scope>NUCLEOTIDE SEQUENCE [LARGE SCALE GENOMIC DNA]</scope>
    <source>
        <strain evidence="6 7">ATCC MYA-3509</strain>
    </source>
</reference>
<comment type="caution">
    <text evidence="6">The sequence shown here is derived from an EMBL/GenBank/DDBJ whole genome shotgun (WGS) entry which is preliminary data.</text>
</comment>
<dbReference type="GO" id="GO:0006999">
    <property type="term" value="P:nuclear pore organization"/>
    <property type="evidence" value="ECO:0007669"/>
    <property type="project" value="TreeGrafter"/>
</dbReference>
<evidence type="ECO:0000256" key="3">
    <source>
        <dbReference type="ARBA" id="ARBA00023242"/>
    </source>
</evidence>
<evidence type="ECO:0000313" key="7">
    <source>
        <dbReference type="Proteomes" id="UP001431209"/>
    </source>
</evidence>
<keyword evidence="2" id="KW-0813">Transport</keyword>
<dbReference type="GO" id="GO:0036228">
    <property type="term" value="P:protein localization to nuclear inner membrane"/>
    <property type="evidence" value="ECO:0007669"/>
    <property type="project" value="TreeGrafter"/>
</dbReference>
<dbReference type="GO" id="GO:0006607">
    <property type="term" value="P:NLS-bearing protein import into nucleus"/>
    <property type="evidence" value="ECO:0007669"/>
    <property type="project" value="TreeGrafter"/>
</dbReference>
<dbReference type="EMBL" id="JAOPGA020000732">
    <property type="protein sequence ID" value="KAL0481112.1"/>
    <property type="molecule type" value="Genomic_DNA"/>
</dbReference>
<accession>A0AAW2YUK7</accession>
<dbReference type="GO" id="GO:0044613">
    <property type="term" value="C:nuclear pore central transport channel"/>
    <property type="evidence" value="ECO:0007669"/>
    <property type="project" value="TreeGrafter"/>
</dbReference>
<evidence type="ECO:0000256" key="2">
    <source>
        <dbReference type="ARBA" id="ARBA00022448"/>
    </source>
</evidence>
<dbReference type="PANTHER" id="PTHR13000:SF0">
    <property type="entry name" value="NUCLEOPORIN P54"/>
    <property type="match status" value="1"/>
</dbReference>